<dbReference type="Gene3D" id="2.60.120.260">
    <property type="entry name" value="Galactose-binding domain-like"/>
    <property type="match status" value="1"/>
</dbReference>
<gene>
    <name evidence="3" type="ORF">F8O03_17605</name>
</gene>
<feature type="compositionally biased region" description="Low complexity" evidence="1">
    <location>
        <begin position="1031"/>
        <end position="1040"/>
    </location>
</feature>
<sequence>MKSSLRSVVSPRKVSVPLSPSPSGSRRTKLRAPALTVATSAVLGLALCAPLGVASASATPTTPAPVADSFAAQFAAPGAEFLPSNRYWVASGTGSPAQIRADIEAQAANGIGRITYNDLVLAQGFDPGKAFGSDAWSAKFREALRAGLDNHVQVDALIAPGWSAGSNRVTPDTDGSAKTLGLGQSVPIPAGGTFSGGLPLSELDPAATKRDLQGLLAVRCDGPCDAETVMLDRSSVVDLTGTVEDVGDDGSGSGLTVKWTAPAEPADGNWLLLAYYSQGSGLKPTAGLDAAFRGTVLVDHYGAAGAQSLIDTWDQEVLDDELRGLLAQNAGSMWLDSVELTEASNWTPTLLEDFQARRGYSLVEGLPTISLEESKFEYSDGSGERFRSDWMTTMSENFQSNHLAPLKTWANGLGMTLRYQTYSSSGPAAFYPTDAWQAVDIPESESHDSRAVASAAALNGVNVLPTECCAFIDFGESSWRQKWPDMLYRLNQTLSTGSTLVEFHGFPEQNDGSELSFFIAPNAWPGWTPFSPTTGIAEAWDTRQPSWTDQKSINEYLGRSQFVLRQGTLNSDFAVYSTDVNPMGEGPLGDEPAGAGYSWGYLGDADLAELSVREGVLASDGPAYRSLVLNNQDTLSLASADTLIEYANAGLPVIVIGDAPSRAVSTSGAVAQDAELAEKMSELLALPNVTSTAGTSTLSGALIDAGVPAAASVEGSSKLQILHRTDNGQDYYFLFNAAEEPVTTSVDFTGTGSAYELDPWSGEVAVAPLQQGGDGRVAVPVELAPGETSIVVVAEDPASLGFPDAPTDPFVSANAPLFVEGGTVYAKSTGVDDIVAVTAGGLDTVEPGVAAQPPVRMDSWELSVEAWGKGADGLTTEKTMLETIPVIADGEGHLPDWQQLPGLENVSGVGVYRTTVTLAADWGAEDGAMIELGPNFHTRTLTINGTPVQLNQSTTQVDVREALRPGENSIEIRVTTTLRNAILDQSPSQAGGTGTEKQNYGVTGPVSLAPYVAVELAAPTVTPEPTPEPTGAPGTTPQPTDGAEPTPVPTDSSQPSPGGNGSQGGDASGGDLATTGATITWRLVAAAAFLVIAGLVMRVLRRRTHAAE</sequence>
<dbReference type="AlphaFoldDB" id="A0A7J5AX97"/>
<evidence type="ECO:0008006" key="5">
    <source>
        <dbReference type="Google" id="ProtNLM"/>
    </source>
</evidence>
<accession>A0A7J5AX97</accession>
<protein>
    <recommendedName>
        <fullName evidence="5">Glycoside hydrolase</fullName>
    </recommendedName>
</protein>
<dbReference type="InterPro" id="IPR053161">
    <property type="entry name" value="Ulvan_degrading_GH"/>
</dbReference>
<dbReference type="SUPFAM" id="SSF49785">
    <property type="entry name" value="Galactose-binding domain-like"/>
    <property type="match status" value="1"/>
</dbReference>
<name>A0A7J5AX97_9MICO</name>
<dbReference type="Proteomes" id="UP000490386">
    <property type="component" value="Unassembled WGS sequence"/>
</dbReference>
<dbReference type="OrthoDB" id="9761519at2"/>
<feature type="region of interest" description="Disordered" evidence="1">
    <location>
        <begin position="1021"/>
        <end position="1071"/>
    </location>
</feature>
<comment type="caution">
    <text evidence="3">The sequence shown here is derived from an EMBL/GenBank/DDBJ whole genome shotgun (WGS) entry which is preliminary data.</text>
</comment>
<evidence type="ECO:0000256" key="2">
    <source>
        <dbReference type="SAM" id="Phobius"/>
    </source>
</evidence>
<evidence type="ECO:0000313" key="3">
    <source>
        <dbReference type="EMBL" id="KAB1636073.1"/>
    </source>
</evidence>
<feature type="compositionally biased region" description="Gly residues" evidence="1">
    <location>
        <begin position="1058"/>
        <end position="1068"/>
    </location>
</feature>
<feature type="transmembrane region" description="Helical" evidence="2">
    <location>
        <begin position="1079"/>
        <end position="1100"/>
    </location>
</feature>
<evidence type="ECO:0000256" key="1">
    <source>
        <dbReference type="SAM" id="MobiDB-lite"/>
    </source>
</evidence>
<evidence type="ECO:0000313" key="4">
    <source>
        <dbReference type="Proteomes" id="UP000490386"/>
    </source>
</evidence>
<keyword evidence="2" id="KW-0812">Transmembrane</keyword>
<dbReference type="Pfam" id="PF17132">
    <property type="entry name" value="Glyco_hydro_106"/>
    <property type="match status" value="1"/>
</dbReference>
<reference evidence="3 4" key="1">
    <citation type="submission" date="2019-09" db="EMBL/GenBank/DDBJ databases">
        <title>Phylogeny of genus Pseudoclavibacter and closely related genus.</title>
        <authorList>
            <person name="Li Y."/>
        </authorList>
    </citation>
    <scope>NUCLEOTIDE SEQUENCE [LARGE SCALE GENOMIC DNA]</scope>
    <source>
        <strain evidence="3 4">THG-MD12</strain>
    </source>
</reference>
<dbReference type="PANTHER" id="PTHR36848:SF2">
    <property type="entry name" value="SECRETED PROTEIN"/>
    <property type="match status" value="1"/>
</dbReference>
<keyword evidence="2" id="KW-1133">Transmembrane helix</keyword>
<keyword evidence="2" id="KW-0472">Membrane</keyword>
<feature type="region of interest" description="Disordered" evidence="1">
    <location>
        <begin position="1"/>
        <end position="29"/>
    </location>
</feature>
<proteinExistence type="predicted"/>
<dbReference type="InterPro" id="IPR008979">
    <property type="entry name" value="Galactose-bd-like_sf"/>
</dbReference>
<feature type="compositionally biased region" description="Low complexity" evidence="1">
    <location>
        <begin position="1"/>
        <end position="25"/>
    </location>
</feature>
<organism evidence="3 4">
    <name type="scientific">Pseudoclavibacter terrae</name>
    <dbReference type="NCBI Taxonomy" id="1530195"/>
    <lineage>
        <taxon>Bacteria</taxon>
        <taxon>Bacillati</taxon>
        <taxon>Actinomycetota</taxon>
        <taxon>Actinomycetes</taxon>
        <taxon>Micrococcales</taxon>
        <taxon>Microbacteriaceae</taxon>
        <taxon>Pseudoclavibacter</taxon>
    </lineage>
</organism>
<keyword evidence="4" id="KW-1185">Reference proteome</keyword>
<dbReference type="PANTHER" id="PTHR36848">
    <property type="entry name" value="DNA-BINDING PROTEIN (PUTATIVE SECRETED PROTEIN)-RELATED"/>
    <property type="match status" value="1"/>
</dbReference>
<dbReference type="EMBL" id="WBJX01000008">
    <property type="protein sequence ID" value="KAB1636073.1"/>
    <property type="molecule type" value="Genomic_DNA"/>
</dbReference>